<accession>A0ABX2N6T2</accession>
<dbReference type="Pfam" id="PF13276">
    <property type="entry name" value="HTH_21"/>
    <property type="match status" value="1"/>
</dbReference>
<dbReference type="InterPro" id="IPR050900">
    <property type="entry name" value="Transposase_IS3/IS150/IS904"/>
</dbReference>
<gene>
    <name evidence="2" type="ORF">HV819_00010</name>
</gene>
<dbReference type="Proteomes" id="UP000540919">
    <property type="component" value="Unassembled WGS sequence"/>
</dbReference>
<evidence type="ECO:0000313" key="2">
    <source>
        <dbReference type="EMBL" id="NVF10406.1"/>
    </source>
</evidence>
<evidence type="ECO:0000259" key="1">
    <source>
        <dbReference type="Pfam" id="PF13276"/>
    </source>
</evidence>
<organism evidence="2 3">
    <name type="scientific">Anaerococcus faecalis</name>
    <dbReference type="NCBI Taxonomy" id="2742993"/>
    <lineage>
        <taxon>Bacteria</taxon>
        <taxon>Bacillati</taxon>
        <taxon>Bacillota</taxon>
        <taxon>Tissierellia</taxon>
        <taxon>Tissierellales</taxon>
        <taxon>Peptoniphilaceae</taxon>
        <taxon>Anaerococcus</taxon>
    </lineage>
</organism>
<comment type="caution">
    <text evidence="2">The sequence shown here is derived from an EMBL/GenBank/DDBJ whole genome shotgun (WGS) entry which is preliminary data.</text>
</comment>
<dbReference type="EMBL" id="JABVBA010000001">
    <property type="protein sequence ID" value="NVF10406.1"/>
    <property type="molecule type" value="Genomic_DNA"/>
</dbReference>
<keyword evidence="3" id="KW-1185">Reference proteome</keyword>
<dbReference type="InterPro" id="IPR025948">
    <property type="entry name" value="HTH-like_dom"/>
</dbReference>
<name>A0ABX2N6T2_9FIRM</name>
<reference evidence="2 3" key="1">
    <citation type="submission" date="2020-06" db="EMBL/GenBank/DDBJ databases">
        <title>Anaerococcus sp. nov., isolated form swine feces.</title>
        <authorList>
            <person name="Yu S."/>
        </authorList>
    </citation>
    <scope>NUCLEOTIDE SEQUENCE [LARGE SCALE GENOMIC DNA]</scope>
    <source>
        <strain evidence="2 3">AGMB00486</strain>
    </source>
</reference>
<evidence type="ECO:0000313" key="3">
    <source>
        <dbReference type="Proteomes" id="UP000540919"/>
    </source>
</evidence>
<proteinExistence type="predicted"/>
<protein>
    <submittedName>
        <fullName evidence="2">Transposase</fullName>
    </submittedName>
</protein>
<feature type="domain" description="HTH-like" evidence="1">
    <location>
        <begin position="15"/>
        <end position="67"/>
    </location>
</feature>
<dbReference type="PANTHER" id="PTHR46889">
    <property type="entry name" value="TRANSPOSASE INSF FOR INSERTION SEQUENCE IS3B-RELATED"/>
    <property type="match status" value="1"/>
</dbReference>
<sequence>MYWQKRLNIPNKDIEIEKKILKIRKDNPNYGYRRITAMLKRAGLIINKKKVQRLVQKLKLQVKSYSRKSRKYSSYKGQVGKISDNKIKRNFKVEKPYTKITTDTTEGL</sequence>